<evidence type="ECO:0000313" key="3">
    <source>
        <dbReference type="EMBL" id="JAB66008.1"/>
    </source>
</evidence>
<sequence>MEVNRLLSDELSYEIEIRGLSGTDATVTEKREIVREAWRLERLGLVEAPRTTNLDTQEELRICQEKLETLEMEIRDINVRNKENDYKRIKSRLLHTQGRLLRIVSSETVILEGKFTLLSWVNRLVQNLTRVSTTEEAENKSLLDLPEEETSTNDPIHRNNRSILDEPNILLPEVISKQPPYESEANSHLNQTSNHSHSNSP</sequence>
<reference evidence="3" key="1">
    <citation type="submission" date="2013-07" db="EMBL/GenBank/DDBJ databases">
        <title>Midgut Transcriptome Profiling of Anoplphora glabripennis, a Lignocellulose Degrading, Wood-Boring Cerambycid.</title>
        <authorList>
            <person name="Scully E.D."/>
            <person name="Hoover K."/>
            <person name="Carlson J.E."/>
            <person name="Tien M."/>
            <person name="Geib S.M."/>
        </authorList>
    </citation>
    <scope>NUCLEOTIDE SEQUENCE</scope>
</reference>
<evidence type="ECO:0000256" key="2">
    <source>
        <dbReference type="SAM" id="MobiDB-lite"/>
    </source>
</evidence>
<feature type="non-terminal residue" evidence="3">
    <location>
        <position position="201"/>
    </location>
</feature>
<feature type="compositionally biased region" description="Polar residues" evidence="2">
    <location>
        <begin position="184"/>
        <end position="201"/>
    </location>
</feature>
<protein>
    <submittedName>
        <fullName evidence="3">Uncharacterized protein</fullName>
    </submittedName>
</protein>
<evidence type="ECO:0000256" key="1">
    <source>
        <dbReference type="SAM" id="Coils"/>
    </source>
</evidence>
<name>V5GZR0_ANOGL</name>
<organism evidence="3">
    <name type="scientific">Anoplophora glabripennis</name>
    <name type="common">Asian longhorn beetle</name>
    <name type="synonym">Anoplophora nobilis</name>
    <dbReference type="NCBI Taxonomy" id="217634"/>
    <lineage>
        <taxon>Eukaryota</taxon>
        <taxon>Metazoa</taxon>
        <taxon>Ecdysozoa</taxon>
        <taxon>Arthropoda</taxon>
        <taxon>Hexapoda</taxon>
        <taxon>Insecta</taxon>
        <taxon>Pterygota</taxon>
        <taxon>Neoptera</taxon>
        <taxon>Endopterygota</taxon>
        <taxon>Coleoptera</taxon>
        <taxon>Polyphaga</taxon>
        <taxon>Cucujiformia</taxon>
        <taxon>Chrysomeloidea</taxon>
        <taxon>Cerambycidae</taxon>
        <taxon>Lamiinae</taxon>
        <taxon>Lamiini</taxon>
        <taxon>Anoplophora</taxon>
    </lineage>
</organism>
<feature type="region of interest" description="Disordered" evidence="2">
    <location>
        <begin position="135"/>
        <end position="201"/>
    </location>
</feature>
<keyword evidence="1" id="KW-0175">Coiled coil</keyword>
<feature type="coiled-coil region" evidence="1">
    <location>
        <begin position="53"/>
        <end position="80"/>
    </location>
</feature>
<proteinExistence type="predicted"/>
<dbReference type="EMBL" id="GALX01002458">
    <property type="protein sequence ID" value="JAB66008.1"/>
    <property type="molecule type" value="Transcribed_RNA"/>
</dbReference>
<accession>V5GZR0</accession>
<dbReference type="AlphaFoldDB" id="V5GZR0"/>